<evidence type="ECO:0000256" key="2">
    <source>
        <dbReference type="ARBA" id="ARBA00022448"/>
    </source>
</evidence>
<comment type="similarity">
    <text evidence="1">Belongs to the ABC transporter superfamily. ABCG family. Eye pigment precursor importer (TC 3.A.1.204) subfamily.</text>
</comment>
<sequence>MATARSSAAGQVMVEIEANKPAGSGLAGVGLESAERDPVEGEASMEFIGDVSARLTWKDLTVMVTLGSGETQTVLEGLTGYAERHADRAHGPSGSGKSTMLDALSSRLATNASSPGPYCSTGGRLSSPSAPRSVFTKSYHFCGLLHKNIYTHKKDVWLPQTCTSHRRTSPLPHPTSLLSVLWSPRPPPSACMNTGRVLREPYTAMEHKLDWSELSPDLKKSLLEKIHSDMWLHPASALSSR</sequence>
<dbReference type="EMBL" id="JANAVB010013332">
    <property type="protein sequence ID" value="KAJ6835626.1"/>
    <property type="molecule type" value="Genomic_DNA"/>
</dbReference>
<organism evidence="4 5">
    <name type="scientific">Iris pallida</name>
    <name type="common">Sweet iris</name>
    <dbReference type="NCBI Taxonomy" id="29817"/>
    <lineage>
        <taxon>Eukaryota</taxon>
        <taxon>Viridiplantae</taxon>
        <taxon>Streptophyta</taxon>
        <taxon>Embryophyta</taxon>
        <taxon>Tracheophyta</taxon>
        <taxon>Spermatophyta</taxon>
        <taxon>Magnoliopsida</taxon>
        <taxon>Liliopsida</taxon>
        <taxon>Asparagales</taxon>
        <taxon>Iridaceae</taxon>
        <taxon>Iridoideae</taxon>
        <taxon>Irideae</taxon>
        <taxon>Iris</taxon>
    </lineage>
</organism>
<name>A0AAX6H3U2_IRIPA</name>
<feature type="region of interest" description="Disordered" evidence="3">
    <location>
        <begin position="112"/>
        <end position="131"/>
    </location>
</feature>
<protein>
    <submittedName>
        <fullName evidence="4">ABC transporter G family member 11 isoform X2</fullName>
    </submittedName>
</protein>
<dbReference type="PANTHER" id="PTHR48042:SF11">
    <property type="entry name" value="ABC TRANSPORTER G FAMILY MEMBER 11"/>
    <property type="match status" value="1"/>
</dbReference>
<reference evidence="4" key="2">
    <citation type="submission" date="2023-04" db="EMBL/GenBank/DDBJ databases">
        <authorList>
            <person name="Bruccoleri R.E."/>
            <person name="Oakeley E.J."/>
            <person name="Faust A.-M."/>
            <person name="Dessus-Babus S."/>
            <person name="Altorfer M."/>
            <person name="Burckhardt D."/>
            <person name="Oertli M."/>
            <person name="Naumann U."/>
            <person name="Petersen F."/>
            <person name="Wong J."/>
        </authorList>
    </citation>
    <scope>NUCLEOTIDE SEQUENCE</scope>
    <source>
        <strain evidence="4">GSM-AAB239-AS_SAM_17_03QT</strain>
        <tissue evidence="4">Leaf</tissue>
    </source>
</reference>
<evidence type="ECO:0000256" key="3">
    <source>
        <dbReference type="SAM" id="MobiDB-lite"/>
    </source>
</evidence>
<dbReference type="Proteomes" id="UP001140949">
    <property type="component" value="Unassembled WGS sequence"/>
</dbReference>
<reference evidence="4" key="1">
    <citation type="journal article" date="2023" name="GigaByte">
        <title>Genome assembly of the bearded iris, Iris pallida Lam.</title>
        <authorList>
            <person name="Bruccoleri R.E."/>
            <person name="Oakeley E.J."/>
            <person name="Faust A.M.E."/>
            <person name="Altorfer M."/>
            <person name="Dessus-Babus S."/>
            <person name="Burckhardt D."/>
            <person name="Oertli M."/>
            <person name="Naumann U."/>
            <person name="Petersen F."/>
            <person name="Wong J."/>
        </authorList>
    </citation>
    <scope>NUCLEOTIDE SEQUENCE</scope>
    <source>
        <strain evidence="4">GSM-AAB239-AS_SAM_17_03QT</strain>
    </source>
</reference>
<proteinExistence type="inferred from homology"/>
<dbReference type="PANTHER" id="PTHR48042">
    <property type="entry name" value="ABC TRANSPORTER G FAMILY MEMBER 11"/>
    <property type="match status" value="1"/>
</dbReference>
<evidence type="ECO:0000313" key="5">
    <source>
        <dbReference type="Proteomes" id="UP001140949"/>
    </source>
</evidence>
<dbReference type="AlphaFoldDB" id="A0AAX6H3U2"/>
<gene>
    <name evidence="4" type="ORF">M6B38_331615</name>
</gene>
<keyword evidence="5" id="KW-1185">Reference proteome</keyword>
<keyword evidence="2" id="KW-0813">Transport</keyword>
<accession>A0AAX6H3U2</accession>
<evidence type="ECO:0000313" key="4">
    <source>
        <dbReference type="EMBL" id="KAJ6835626.1"/>
    </source>
</evidence>
<dbReference type="InterPro" id="IPR052215">
    <property type="entry name" value="Plant_ABCG"/>
</dbReference>
<comment type="caution">
    <text evidence="4">The sequence shown here is derived from an EMBL/GenBank/DDBJ whole genome shotgun (WGS) entry which is preliminary data.</text>
</comment>
<evidence type="ECO:0000256" key="1">
    <source>
        <dbReference type="ARBA" id="ARBA00005814"/>
    </source>
</evidence>